<dbReference type="InterPro" id="IPR004761">
    <property type="entry name" value="Spore_GerAB"/>
</dbReference>
<keyword evidence="5 8" id="KW-0812">Transmembrane</keyword>
<evidence type="ECO:0000256" key="4">
    <source>
        <dbReference type="ARBA" id="ARBA00022544"/>
    </source>
</evidence>
<keyword evidence="4" id="KW-0309">Germination</keyword>
<evidence type="ECO:0000256" key="3">
    <source>
        <dbReference type="ARBA" id="ARBA00022448"/>
    </source>
</evidence>
<protein>
    <submittedName>
        <fullName evidence="9">Endospore germination permease</fullName>
    </submittedName>
</protein>
<name>A0A8J6LML7_9FIRM</name>
<feature type="transmembrane region" description="Helical" evidence="8">
    <location>
        <begin position="82"/>
        <end position="102"/>
    </location>
</feature>
<organism evidence="9 10">
    <name type="scientific">Capillibacterium thermochitinicola</name>
    <dbReference type="NCBI Taxonomy" id="2699427"/>
    <lineage>
        <taxon>Bacteria</taxon>
        <taxon>Bacillati</taxon>
        <taxon>Bacillota</taxon>
        <taxon>Capillibacterium</taxon>
    </lineage>
</organism>
<feature type="transmembrane region" description="Helical" evidence="8">
    <location>
        <begin position="145"/>
        <end position="165"/>
    </location>
</feature>
<comment type="subcellular location">
    <subcellularLocation>
        <location evidence="1">Membrane</location>
        <topology evidence="1">Multi-pass membrane protein</topology>
    </subcellularLocation>
</comment>
<dbReference type="EMBL" id="JAAKDE010000025">
    <property type="protein sequence ID" value="MBA2133894.1"/>
    <property type="molecule type" value="Genomic_DNA"/>
</dbReference>
<reference evidence="9" key="1">
    <citation type="submission" date="2020-06" db="EMBL/GenBank/DDBJ databases">
        <title>Novel chitinolytic bacterium.</title>
        <authorList>
            <person name="Ungkulpasvich U."/>
            <person name="Kosugi A."/>
            <person name="Uke A."/>
        </authorList>
    </citation>
    <scope>NUCLEOTIDE SEQUENCE</scope>
    <source>
        <strain evidence="9">UUS1-1</strain>
    </source>
</reference>
<feature type="transmembrane region" description="Helical" evidence="8">
    <location>
        <begin position="337"/>
        <end position="359"/>
    </location>
</feature>
<evidence type="ECO:0000313" key="10">
    <source>
        <dbReference type="Proteomes" id="UP000657177"/>
    </source>
</evidence>
<evidence type="ECO:0000256" key="5">
    <source>
        <dbReference type="ARBA" id="ARBA00022692"/>
    </source>
</evidence>
<dbReference type="AlphaFoldDB" id="A0A8J6LML7"/>
<evidence type="ECO:0000313" key="9">
    <source>
        <dbReference type="EMBL" id="MBA2133894.1"/>
    </source>
</evidence>
<feature type="transmembrane region" description="Helical" evidence="8">
    <location>
        <begin position="114"/>
        <end position="133"/>
    </location>
</feature>
<proteinExistence type="inferred from homology"/>
<dbReference type="Gene3D" id="1.20.1740.10">
    <property type="entry name" value="Amino acid/polyamine transporter I"/>
    <property type="match status" value="1"/>
</dbReference>
<dbReference type="PANTHER" id="PTHR34975:SF2">
    <property type="entry name" value="SPORE GERMINATION PROTEIN A2"/>
    <property type="match status" value="1"/>
</dbReference>
<dbReference type="PANTHER" id="PTHR34975">
    <property type="entry name" value="SPORE GERMINATION PROTEIN A2"/>
    <property type="match status" value="1"/>
</dbReference>
<feature type="transmembrane region" description="Helical" evidence="8">
    <location>
        <begin position="309"/>
        <end position="325"/>
    </location>
</feature>
<keyword evidence="3" id="KW-0813">Transport</keyword>
<dbReference type="GO" id="GO:0016020">
    <property type="term" value="C:membrane"/>
    <property type="evidence" value="ECO:0007669"/>
    <property type="project" value="UniProtKB-SubCell"/>
</dbReference>
<keyword evidence="10" id="KW-1185">Reference proteome</keyword>
<sequence>MHEEKTSLGPWLYWSLLIIVTLSFGLINVPYHATEVMGANGYLAIPVALVLAIPPLAAIYQVMKRFPALNLLQAGLKITGPFCGRLCGLGYLTVLLLLLVLFTRDRVNLIKDYLLPNTPLSALTITYLLSAGYLASRGIETISRLASFVVLPILIVLLLMAVGVLPEINVNRLRPVFHPDLKLYLPGGLSVLYSFAPLAIFALVTPYLRGIQRKIPRYTGGALLVLVFYYMLFTVGVIGTFGSEHGRNHAFPALEMVRAMEYPYLLLEQAGLFMIIVWNTLALVGSGFIYYVVALGFSQILGLLDYKRLVWVLLPVKYFLVLYPQNMGETRELLEYAANYGWIPFFGLPVFYYLCALVLRKGEDGR</sequence>
<accession>A0A8J6LML7</accession>
<feature type="transmembrane region" description="Helical" evidence="8">
    <location>
        <begin position="43"/>
        <end position="62"/>
    </location>
</feature>
<feature type="transmembrane region" description="Helical" evidence="8">
    <location>
        <begin position="185"/>
        <end position="208"/>
    </location>
</feature>
<dbReference type="Pfam" id="PF03845">
    <property type="entry name" value="Spore_permease"/>
    <property type="match status" value="1"/>
</dbReference>
<feature type="transmembrane region" description="Helical" evidence="8">
    <location>
        <begin position="220"/>
        <end position="242"/>
    </location>
</feature>
<evidence type="ECO:0000256" key="8">
    <source>
        <dbReference type="SAM" id="Phobius"/>
    </source>
</evidence>
<dbReference type="GO" id="GO:0009847">
    <property type="term" value="P:spore germination"/>
    <property type="evidence" value="ECO:0007669"/>
    <property type="project" value="InterPro"/>
</dbReference>
<gene>
    <name evidence="9" type="ORF">G5B42_10155</name>
</gene>
<keyword evidence="6 8" id="KW-1133">Transmembrane helix</keyword>
<evidence type="ECO:0000256" key="1">
    <source>
        <dbReference type="ARBA" id="ARBA00004141"/>
    </source>
</evidence>
<evidence type="ECO:0000256" key="2">
    <source>
        <dbReference type="ARBA" id="ARBA00007998"/>
    </source>
</evidence>
<keyword evidence="7 8" id="KW-0472">Membrane</keyword>
<evidence type="ECO:0000256" key="7">
    <source>
        <dbReference type="ARBA" id="ARBA00023136"/>
    </source>
</evidence>
<evidence type="ECO:0000256" key="6">
    <source>
        <dbReference type="ARBA" id="ARBA00022989"/>
    </source>
</evidence>
<dbReference type="NCBIfam" id="TIGR00912">
    <property type="entry name" value="2A0309"/>
    <property type="match status" value="1"/>
</dbReference>
<dbReference type="Proteomes" id="UP000657177">
    <property type="component" value="Unassembled WGS sequence"/>
</dbReference>
<feature type="transmembrane region" description="Helical" evidence="8">
    <location>
        <begin position="270"/>
        <end position="297"/>
    </location>
</feature>
<comment type="similarity">
    <text evidence="2">Belongs to the amino acid-polyamine-organocation (APC) superfamily. Spore germination protein (SGP) (TC 2.A.3.9) family.</text>
</comment>
<comment type="caution">
    <text evidence="9">The sequence shown here is derived from an EMBL/GenBank/DDBJ whole genome shotgun (WGS) entry which is preliminary data.</text>
</comment>
<feature type="transmembrane region" description="Helical" evidence="8">
    <location>
        <begin position="12"/>
        <end position="31"/>
    </location>
</feature>